<dbReference type="Pfam" id="PF00271">
    <property type="entry name" value="Helicase_C"/>
    <property type="match status" value="1"/>
</dbReference>
<name>A0ABQ4K2K9_9BACI</name>
<evidence type="ECO:0000256" key="6">
    <source>
        <dbReference type="PROSITE-ProRule" id="PRU00552"/>
    </source>
</evidence>
<comment type="similarity">
    <text evidence="5">Belongs to the DEAD box helicase family. CshB subfamily.</text>
</comment>
<proteinExistence type="inferred from homology"/>
<dbReference type="EMBL" id="BOQT01000003">
    <property type="protein sequence ID" value="GIN20011.1"/>
    <property type="molecule type" value="Genomic_DNA"/>
</dbReference>
<evidence type="ECO:0000259" key="9">
    <source>
        <dbReference type="PROSITE" id="PS51194"/>
    </source>
</evidence>
<dbReference type="InterPro" id="IPR001650">
    <property type="entry name" value="Helicase_C-like"/>
</dbReference>
<feature type="compositionally biased region" description="Basic residues" evidence="7">
    <location>
        <begin position="428"/>
        <end position="439"/>
    </location>
</feature>
<dbReference type="PANTHER" id="PTHR47963:SF1">
    <property type="entry name" value="DEAD-BOX ATP-DEPENDENT RNA HELICASE CSHB"/>
    <property type="match status" value="1"/>
</dbReference>
<evidence type="ECO:0000256" key="4">
    <source>
        <dbReference type="ARBA" id="ARBA00022840"/>
    </source>
</evidence>
<dbReference type="Gene3D" id="3.40.50.300">
    <property type="entry name" value="P-loop containing nucleotide triphosphate hydrolases"/>
    <property type="match status" value="2"/>
</dbReference>
<feature type="domain" description="Helicase ATP-binding" evidence="8">
    <location>
        <begin position="35"/>
        <end position="209"/>
    </location>
</feature>
<evidence type="ECO:0000259" key="10">
    <source>
        <dbReference type="PROSITE" id="PS51195"/>
    </source>
</evidence>
<feature type="compositionally biased region" description="Basic residues" evidence="7">
    <location>
        <begin position="407"/>
        <end position="418"/>
    </location>
</feature>
<keyword evidence="3 5" id="KW-0347">Helicase</keyword>
<evidence type="ECO:0000256" key="7">
    <source>
        <dbReference type="SAM" id="MobiDB-lite"/>
    </source>
</evidence>
<dbReference type="SMART" id="SM00487">
    <property type="entry name" value="DEXDc"/>
    <property type="match status" value="1"/>
</dbReference>
<dbReference type="InterPro" id="IPR044742">
    <property type="entry name" value="DEAD/DEAH_RhlB"/>
</dbReference>
<evidence type="ECO:0000259" key="8">
    <source>
        <dbReference type="PROSITE" id="PS51192"/>
    </source>
</evidence>
<dbReference type="GO" id="GO:0004386">
    <property type="term" value="F:helicase activity"/>
    <property type="evidence" value="ECO:0007669"/>
    <property type="project" value="UniProtKB-KW"/>
</dbReference>
<dbReference type="InterPro" id="IPR011545">
    <property type="entry name" value="DEAD/DEAH_box_helicase_dom"/>
</dbReference>
<keyword evidence="1 5" id="KW-0547">Nucleotide-binding</keyword>
<keyword evidence="4 5" id="KW-0067">ATP-binding</keyword>
<dbReference type="CDD" id="cd00268">
    <property type="entry name" value="DEADc"/>
    <property type="match status" value="1"/>
</dbReference>
<feature type="domain" description="DEAD-box RNA helicase Q" evidence="10">
    <location>
        <begin position="4"/>
        <end position="32"/>
    </location>
</feature>
<keyword evidence="2 5" id="KW-0378">Hydrolase</keyword>
<dbReference type="SUPFAM" id="SSF52540">
    <property type="entry name" value="P-loop containing nucleoside triphosphate hydrolases"/>
    <property type="match status" value="1"/>
</dbReference>
<dbReference type="RefSeq" id="WP_018705912.1">
    <property type="nucleotide sequence ID" value="NZ_BOQT01000003.1"/>
</dbReference>
<feature type="region of interest" description="Disordered" evidence="7">
    <location>
        <begin position="407"/>
        <end position="439"/>
    </location>
</feature>
<comment type="function">
    <text evidence="5">Probable DEAD-box RNA helicase. May work in conjunction with the cold shock proteins to ensure proper initiation of transcription at low and optimal temperatures.</text>
</comment>
<evidence type="ECO:0000313" key="12">
    <source>
        <dbReference type="Proteomes" id="UP000680279"/>
    </source>
</evidence>
<dbReference type="InterPro" id="IPR014001">
    <property type="entry name" value="Helicase_ATP-bd"/>
</dbReference>
<keyword evidence="12" id="KW-1185">Reference proteome</keyword>
<dbReference type="PROSITE" id="PS51195">
    <property type="entry name" value="Q_MOTIF"/>
    <property type="match status" value="1"/>
</dbReference>
<sequence length="439" mass="50325">MAVYSFEEYRFKPYIRKAIGKLGFREPTTIQRKMIPLILKRQSAIGQSQTGSGKTHAYLLPIIQRIDPARRQVQAVIFAPTRELASQIYQEALKITEAAVEGDEISVRNFTGGTDKQRTIEKLKQQPHIVIGTPGRIHDLVREQALFVHNASILVIDEADLLFDMGFIHDVDQIAGRMPQSLEMYVFSATIPEKLKPFLKKYMENPIFEHATPSQLAAEQIEHVLVPLGSRKKTDLLGQVLRSINPYLAIVFVNTKQMADHVAEQLAGQGLKVGRIHGGLTPRERKRMMKQVRDLEFQYIIATDLAARGIDIPGVSHIINYELPKDLDFYIHRAGRTARAGNQGVSYTLYEPSDEDAIVRLEKMGILFGHQDVRGNEWIDLPDRNRRKNRMQLKEKESSTSKIYVRKPKKVKPGYKKKMASEIEKLKRRERRLQRNKKK</sequence>
<gene>
    <name evidence="5 11" type="primary">cshB</name>
    <name evidence="11" type="ORF">J1TS3_11450</name>
</gene>
<dbReference type="Proteomes" id="UP000680279">
    <property type="component" value="Unassembled WGS sequence"/>
</dbReference>
<feature type="domain" description="Helicase C-terminal" evidence="9">
    <location>
        <begin position="236"/>
        <end position="389"/>
    </location>
</feature>
<dbReference type="InterPro" id="IPR030881">
    <property type="entry name" value="CshB"/>
</dbReference>
<organism evidence="11 12">
    <name type="scientific">Siminovitchia fordii</name>
    <dbReference type="NCBI Taxonomy" id="254759"/>
    <lineage>
        <taxon>Bacteria</taxon>
        <taxon>Bacillati</taxon>
        <taxon>Bacillota</taxon>
        <taxon>Bacilli</taxon>
        <taxon>Bacillales</taxon>
        <taxon>Bacillaceae</taxon>
        <taxon>Siminovitchia</taxon>
    </lineage>
</organism>
<dbReference type="CDD" id="cd18787">
    <property type="entry name" value="SF2_C_DEAD"/>
    <property type="match status" value="1"/>
</dbReference>
<comment type="subcellular location">
    <subcellularLocation>
        <location evidence="5">Cytoplasm</location>
    </subcellularLocation>
</comment>
<dbReference type="HAMAP" id="MF_01494">
    <property type="entry name" value="DEAD_helicase_CshB"/>
    <property type="match status" value="1"/>
</dbReference>
<keyword evidence="5" id="KW-0346">Stress response</keyword>
<dbReference type="PROSITE" id="PS51192">
    <property type="entry name" value="HELICASE_ATP_BIND_1"/>
    <property type="match status" value="1"/>
</dbReference>
<dbReference type="Pfam" id="PF00270">
    <property type="entry name" value="DEAD"/>
    <property type="match status" value="1"/>
</dbReference>
<evidence type="ECO:0000256" key="5">
    <source>
        <dbReference type="HAMAP-Rule" id="MF_01494"/>
    </source>
</evidence>
<comment type="caution">
    <text evidence="11">The sequence shown here is derived from an EMBL/GenBank/DDBJ whole genome shotgun (WGS) entry which is preliminary data.</text>
</comment>
<dbReference type="PROSITE" id="PS51194">
    <property type="entry name" value="HELICASE_CTER"/>
    <property type="match status" value="1"/>
</dbReference>
<keyword evidence="5" id="KW-0963">Cytoplasm</keyword>
<dbReference type="PANTHER" id="PTHR47963">
    <property type="entry name" value="DEAD-BOX ATP-DEPENDENT RNA HELICASE 47, MITOCHONDRIAL"/>
    <property type="match status" value="1"/>
</dbReference>
<protein>
    <recommendedName>
        <fullName evidence="5">DEAD-box ATP-dependent RNA helicase CshB</fullName>
        <ecNumber evidence="5">3.6.4.13</ecNumber>
    </recommendedName>
</protein>
<comment type="catalytic activity">
    <reaction evidence="5">
        <text>ATP + H2O = ADP + phosphate + H(+)</text>
        <dbReference type="Rhea" id="RHEA:13065"/>
        <dbReference type="ChEBI" id="CHEBI:15377"/>
        <dbReference type="ChEBI" id="CHEBI:15378"/>
        <dbReference type="ChEBI" id="CHEBI:30616"/>
        <dbReference type="ChEBI" id="CHEBI:43474"/>
        <dbReference type="ChEBI" id="CHEBI:456216"/>
        <dbReference type="EC" id="3.6.4.13"/>
    </reaction>
</comment>
<feature type="short sequence motif" description="Q motif" evidence="6">
    <location>
        <begin position="4"/>
        <end position="32"/>
    </location>
</feature>
<evidence type="ECO:0000256" key="2">
    <source>
        <dbReference type="ARBA" id="ARBA00022801"/>
    </source>
</evidence>
<dbReference type="InterPro" id="IPR014014">
    <property type="entry name" value="RNA_helicase_DEAD_Q_motif"/>
</dbReference>
<dbReference type="InterPro" id="IPR050547">
    <property type="entry name" value="DEAD_box_RNA_helicases"/>
</dbReference>
<evidence type="ECO:0000256" key="1">
    <source>
        <dbReference type="ARBA" id="ARBA00022741"/>
    </source>
</evidence>
<dbReference type="SMART" id="SM00490">
    <property type="entry name" value="HELICc"/>
    <property type="match status" value="1"/>
</dbReference>
<evidence type="ECO:0000256" key="3">
    <source>
        <dbReference type="ARBA" id="ARBA00022806"/>
    </source>
</evidence>
<evidence type="ECO:0000313" key="11">
    <source>
        <dbReference type="EMBL" id="GIN20011.1"/>
    </source>
</evidence>
<dbReference type="EC" id="3.6.4.13" evidence="5"/>
<keyword evidence="5" id="KW-0694">RNA-binding</keyword>
<dbReference type="InterPro" id="IPR027417">
    <property type="entry name" value="P-loop_NTPase"/>
</dbReference>
<accession>A0ABQ4K2K9</accession>
<reference evidence="11 12" key="1">
    <citation type="submission" date="2021-03" db="EMBL/GenBank/DDBJ databases">
        <title>Antimicrobial resistance genes in bacteria isolated from Japanese honey, and their potential for conferring macrolide and lincosamide resistance in the American foulbrood pathogen Paenibacillus larvae.</title>
        <authorList>
            <person name="Okamoto M."/>
            <person name="Kumagai M."/>
            <person name="Kanamori H."/>
            <person name="Takamatsu D."/>
        </authorList>
    </citation>
    <scope>NUCLEOTIDE SEQUENCE [LARGE SCALE GENOMIC DNA]</scope>
    <source>
        <strain evidence="11 12">J1TS3</strain>
    </source>
</reference>